<dbReference type="SMART" id="SM00421">
    <property type="entry name" value="HTH_LUXR"/>
    <property type="match status" value="1"/>
</dbReference>
<feature type="domain" description="HTH luxR-type" evidence="4">
    <location>
        <begin position="249"/>
        <end position="314"/>
    </location>
</feature>
<dbReference type="InterPro" id="IPR016032">
    <property type="entry name" value="Sig_transdc_resp-reg_C-effctor"/>
</dbReference>
<proteinExistence type="predicted"/>
<dbReference type="GO" id="GO:0006355">
    <property type="term" value="P:regulation of DNA-templated transcription"/>
    <property type="evidence" value="ECO:0007669"/>
    <property type="project" value="InterPro"/>
</dbReference>
<dbReference type="CDD" id="cd06170">
    <property type="entry name" value="LuxR_C_like"/>
    <property type="match status" value="1"/>
</dbReference>
<keyword evidence="6" id="KW-1185">Reference proteome</keyword>
<dbReference type="PROSITE" id="PS50043">
    <property type="entry name" value="HTH_LUXR_2"/>
    <property type="match status" value="1"/>
</dbReference>
<dbReference type="EMBL" id="WPHG01000001">
    <property type="protein sequence ID" value="MVA96001.1"/>
    <property type="molecule type" value="Genomic_DNA"/>
</dbReference>
<reference evidence="5 6" key="1">
    <citation type="submission" date="2019-12" db="EMBL/GenBank/DDBJ databases">
        <title>Nitratireductor arenosus sp. nov., Isolated from sea sand, Jeju island, South Korea.</title>
        <authorList>
            <person name="Kim W."/>
        </authorList>
    </citation>
    <scope>NUCLEOTIDE SEQUENCE [LARGE SCALE GENOMIC DNA]</scope>
    <source>
        <strain evidence="5 6">CAU 1489</strain>
    </source>
</reference>
<evidence type="ECO:0000313" key="6">
    <source>
        <dbReference type="Proteomes" id="UP000463224"/>
    </source>
</evidence>
<dbReference type="RefSeq" id="WP_156710874.1">
    <property type="nucleotide sequence ID" value="NZ_WPHG01000001.1"/>
</dbReference>
<evidence type="ECO:0000256" key="3">
    <source>
        <dbReference type="ARBA" id="ARBA00023163"/>
    </source>
</evidence>
<dbReference type="SUPFAM" id="SSF46894">
    <property type="entry name" value="C-terminal effector domain of the bipartite response regulators"/>
    <property type="match status" value="1"/>
</dbReference>
<evidence type="ECO:0000313" key="5">
    <source>
        <dbReference type="EMBL" id="MVA96001.1"/>
    </source>
</evidence>
<dbReference type="Pfam" id="PF00196">
    <property type="entry name" value="GerE"/>
    <property type="match status" value="1"/>
</dbReference>
<accession>A0A844QDC7</accession>
<dbReference type="Gene3D" id="1.10.10.10">
    <property type="entry name" value="Winged helix-like DNA-binding domain superfamily/Winged helix DNA-binding domain"/>
    <property type="match status" value="1"/>
</dbReference>
<evidence type="ECO:0000256" key="1">
    <source>
        <dbReference type="ARBA" id="ARBA00023015"/>
    </source>
</evidence>
<organism evidence="5 6">
    <name type="scientific">Nitratireductor arenosus</name>
    <dbReference type="NCBI Taxonomy" id="2682096"/>
    <lineage>
        <taxon>Bacteria</taxon>
        <taxon>Pseudomonadati</taxon>
        <taxon>Pseudomonadota</taxon>
        <taxon>Alphaproteobacteria</taxon>
        <taxon>Hyphomicrobiales</taxon>
        <taxon>Phyllobacteriaceae</taxon>
        <taxon>Nitratireductor</taxon>
    </lineage>
</organism>
<evidence type="ECO:0000259" key="4">
    <source>
        <dbReference type="PROSITE" id="PS50043"/>
    </source>
</evidence>
<keyword evidence="3" id="KW-0804">Transcription</keyword>
<dbReference type="InterPro" id="IPR000792">
    <property type="entry name" value="Tscrpt_reg_LuxR_C"/>
</dbReference>
<keyword evidence="2" id="KW-0238">DNA-binding</keyword>
<dbReference type="AlphaFoldDB" id="A0A844QDC7"/>
<dbReference type="PRINTS" id="PR00038">
    <property type="entry name" value="HTHLUXR"/>
</dbReference>
<name>A0A844QDC7_9HYPH</name>
<dbReference type="PANTHER" id="PTHR44688">
    <property type="entry name" value="DNA-BINDING TRANSCRIPTIONAL ACTIVATOR DEVR_DOSR"/>
    <property type="match status" value="1"/>
</dbReference>
<gene>
    <name evidence="5" type="ORF">GN330_01855</name>
</gene>
<sequence length="326" mass="36092">MREKAEHISEFLLGLYAHAAESSPDEFRRQTLRRLGGLIAFDFALWGGGRADDRRVSDLTALGQTPRVLDDWSAVADTDAFCDITLNRLGQTARFDDVENYRGTPAYNEHWKRFGARQMMATIAAEPQDGYVSFVGLCADTETAIFSDTARGLKHALMPHLSAALRINRQTTLYRHADRDEAVGLIDRDGWVLASHGAFAELLGGECDRPDRLPSALRAALPRGLPWQGRTIAATAEKLGEHFLLRVRRLGPLARLSAREREIARHYVHGLTYREIAGTLGIAPSTVRNHIFNLYAKLEIASKIELAQLHRQETGAASRAGAPQSG</sequence>
<keyword evidence="1" id="KW-0805">Transcription regulation</keyword>
<dbReference type="GO" id="GO:0003677">
    <property type="term" value="F:DNA binding"/>
    <property type="evidence" value="ECO:0007669"/>
    <property type="project" value="UniProtKB-KW"/>
</dbReference>
<evidence type="ECO:0000256" key="2">
    <source>
        <dbReference type="ARBA" id="ARBA00023125"/>
    </source>
</evidence>
<dbReference type="PROSITE" id="PS00622">
    <property type="entry name" value="HTH_LUXR_1"/>
    <property type="match status" value="1"/>
</dbReference>
<protein>
    <submittedName>
        <fullName evidence="5">Helix-turn-helix transcriptional regulator</fullName>
    </submittedName>
</protein>
<comment type="caution">
    <text evidence="5">The sequence shown here is derived from an EMBL/GenBank/DDBJ whole genome shotgun (WGS) entry which is preliminary data.</text>
</comment>
<dbReference type="InterPro" id="IPR036388">
    <property type="entry name" value="WH-like_DNA-bd_sf"/>
</dbReference>
<dbReference type="Proteomes" id="UP000463224">
    <property type="component" value="Unassembled WGS sequence"/>
</dbReference>
<dbReference type="PANTHER" id="PTHR44688:SF16">
    <property type="entry name" value="DNA-BINDING TRANSCRIPTIONAL ACTIVATOR DEVR_DOSR"/>
    <property type="match status" value="1"/>
</dbReference>